<dbReference type="STRING" id="472759.Nhal_0791"/>
<evidence type="ECO:0000313" key="2">
    <source>
        <dbReference type="Proteomes" id="UP000001844"/>
    </source>
</evidence>
<dbReference type="HOGENOM" id="CLU_3374825_0_0_6"/>
<accession>D5BXL3</accession>
<sequence>MRAQENQPLKTFAGVLIFRQKFPKTLAKGLTLYA</sequence>
<proteinExistence type="predicted"/>
<evidence type="ECO:0000313" key="1">
    <source>
        <dbReference type="EMBL" id="ADE13971.1"/>
    </source>
</evidence>
<name>D5BXL3_NITHN</name>
<dbReference type="EMBL" id="CP001798">
    <property type="protein sequence ID" value="ADE13971.1"/>
    <property type="molecule type" value="Genomic_DNA"/>
</dbReference>
<dbReference type="AlphaFoldDB" id="D5BXL3"/>
<dbReference type="KEGG" id="nhl:Nhal_0791"/>
<dbReference type="Proteomes" id="UP000001844">
    <property type="component" value="Chromosome"/>
</dbReference>
<protein>
    <submittedName>
        <fullName evidence="1">Uncharacterized protein</fullName>
    </submittedName>
</protein>
<gene>
    <name evidence="1" type="ordered locus">Nhal_0791</name>
</gene>
<reference evidence="2" key="1">
    <citation type="submission" date="2010-04" db="EMBL/GenBank/DDBJ databases">
        <title>Complete genome sequence of Nitrosococcus halophilus Nc4, a salt-adapted, aerobic obligate ammonia-oxidizing sulfur purple bacterium.</title>
        <authorList>
            <consortium name="US DOE Joint Genome Institute"/>
            <person name="Campbell M.A."/>
            <person name="Malfatti S.A."/>
            <person name="Chain P.S.G."/>
            <person name="Heidelberg J.F."/>
            <person name="Ward B.B."/>
            <person name="Klotz M.G."/>
        </authorList>
    </citation>
    <scope>NUCLEOTIDE SEQUENCE [LARGE SCALE GENOMIC DNA]</scope>
    <source>
        <strain evidence="2">Nc4</strain>
    </source>
</reference>
<organism evidence="1 2">
    <name type="scientific">Nitrosococcus halophilus (strain Nc4)</name>
    <dbReference type="NCBI Taxonomy" id="472759"/>
    <lineage>
        <taxon>Bacteria</taxon>
        <taxon>Pseudomonadati</taxon>
        <taxon>Pseudomonadota</taxon>
        <taxon>Gammaproteobacteria</taxon>
        <taxon>Chromatiales</taxon>
        <taxon>Chromatiaceae</taxon>
        <taxon>Nitrosococcus</taxon>
    </lineage>
</organism>
<keyword evidence="2" id="KW-1185">Reference proteome</keyword>